<proteinExistence type="inferred from homology"/>
<evidence type="ECO:0000259" key="4">
    <source>
        <dbReference type="Pfam" id="PF25876"/>
    </source>
</evidence>
<organism evidence="7 8">
    <name type="scientific">Shewanella pneumatophori</name>
    <dbReference type="NCBI Taxonomy" id="314092"/>
    <lineage>
        <taxon>Bacteria</taxon>
        <taxon>Pseudomonadati</taxon>
        <taxon>Pseudomonadota</taxon>
        <taxon>Gammaproteobacteria</taxon>
        <taxon>Alteromonadales</taxon>
        <taxon>Shewanellaceae</taxon>
        <taxon>Shewanella</taxon>
    </lineage>
</organism>
<dbReference type="Pfam" id="PF25975">
    <property type="entry name" value="CzcB_C"/>
    <property type="match status" value="1"/>
</dbReference>
<accession>A0A9X1ZCV3</accession>
<dbReference type="Proteomes" id="UP001139293">
    <property type="component" value="Unassembled WGS sequence"/>
</dbReference>
<evidence type="ECO:0000313" key="8">
    <source>
        <dbReference type="Proteomes" id="UP001139293"/>
    </source>
</evidence>
<comment type="caution">
    <text evidence="7">The sequence shown here is derived from an EMBL/GenBank/DDBJ whole genome shotgun (WGS) entry which is preliminary data.</text>
</comment>
<dbReference type="PANTHER" id="PTHR30469">
    <property type="entry name" value="MULTIDRUG RESISTANCE PROTEIN MDTA"/>
    <property type="match status" value="1"/>
</dbReference>
<dbReference type="InterPro" id="IPR058649">
    <property type="entry name" value="CzcB_C"/>
</dbReference>
<dbReference type="Gene3D" id="2.40.30.170">
    <property type="match status" value="1"/>
</dbReference>
<gene>
    <name evidence="7" type="ORF">L2740_11735</name>
</gene>
<protein>
    <submittedName>
        <fullName evidence="7">Efflux RND transporter periplasmic adaptor subunit</fullName>
    </submittedName>
</protein>
<dbReference type="SUPFAM" id="SSF111369">
    <property type="entry name" value="HlyD-like secretion proteins"/>
    <property type="match status" value="1"/>
</dbReference>
<dbReference type="GO" id="GO:1990281">
    <property type="term" value="C:efflux pump complex"/>
    <property type="evidence" value="ECO:0007669"/>
    <property type="project" value="TreeGrafter"/>
</dbReference>
<keyword evidence="3" id="KW-0732">Signal</keyword>
<dbReference type="GO" id="GO:0015562">
    <property type="term" value="F:efflux transmembrane transporter activity"/>
    <property type="evidence" value="ECO:0007669"/>
    <property type="project" value="TreeGrafter"/>
</dbReference>
<dbReference type="Gene3D" id="2.40.50.100">
    <property type="match status" value="1"/>
</dbReference>
<dbReference type="Pfam" id="PF25876">
    <property type="entry name" value="HH_MFP_RND"/>
    <property type="match status" value="1"/>
</dbReference>
<feature type="domain" description="Multidrug resistance protein MdtA-like alpha-helical hairpin" evidence="4">
    <location>
        <begin position="97"/>
        <end position="166"/>
    </location>
</feature>
<evidence type="ECO:0000256" key="2">
    <source>
        <dbReference type="SAM" id="Coils"/>
    </source>
</evidence>
<dbReference type="AlphaFoldDB" id="A0A9X1ZCV3"/>
<dbReference type="RefSeq" id="WP_248950390.1">
    <property type="nucleotide sequence ID" value="NZ_JAKILB010000006.1"/>
</dbReference>
<keyword evidence="8" id="KW-1185">Reference proteome</keyword>
<feature type="coiled-coil region" evidence="2">
    <location>
        <begin position="95"/>
        <end position="162"/>
    </location>
</feature>
<feature type="chain" id="PRO_5040842396" evidence="3">
    <location>
        <begin position="29"/>
        <end position="347"/>
    </location>
</feature>
<dbReference type="InterPro" id="IPR006143">
    <property type="entry name" value="RND_pump_MFP"/>
</dbReference>
<dbReference type="Gene3D" id="1.10.287.470">
    <property type="entry name" value="Helix hairpin bin"/>
    <property type="match status" value="1"/>
</dbReference>
<name>A0A9X1ZCV3_9GAMM</name>
<sequence>MKNALHNSKIIPALLISALISVSTTAQSAEAMQTIKVELTPSANIVSLDAYVEPVKAATVSAQTSGRILKLNYDINDVVVNGAPLLEITSVEQGAALATANAERAKAQAINIEAQRQLTRYQTLFPQGAISQGAMDEAEANAKSAEQQLSAANARITQATESVKYTVVTAPFSGIVSQRHVEEGETVSPGQALYSGYSLNQMRAVAHVPQRYIDALKSQPQITLLLPNGEQVESQQLTLFSFVDSNTHSYKVRINLPENLTSVIPGSLVKAQFLATSRPAIFLPESSLLTMNELSAVYILQNNSWVLTQVRTGQSNSGNVEILAGLSSGDVVAKEAYQALQTLDKNN</sequence>
<dbReference type="PANTHER" id="PTHR30469:SF18">
    <property type="entry name" value="RESISTANCE-NODULATION-CELL DIVISION (RND) EFFLUX MEMBRANE FUSION PROTEIN-RELATED"/>
    <property type="match status" value="1"/>
</dbReference>
<dbReference type="InterPro" id="IPR058625">
    <property type="entry name" value="MdtA-like_BSH"/>
</dbReference>
<evidence type="ECO:0000256" key="1">
    <source>
        <dbReference type="ARBA" id="ARBA00009477"/>
    </source>
</evidence>
<reference evidence="7" key="1">
    <citation type="submission" date="2022-01" db="EMBL/GenBank/DDBJ databases">
        <title>Whole genome-based taxonomy of the Shewanellaceae.</title>
        <authorList>
            <person name="Martin-Rodriguez A.J."/>
        </authorList>
    </citation>
    <scope>NUCLEOTIDE SEQUENCE</scope>
    <source>
        <strain evidence="7">KCTC 23973</strain>
    </source>
</reference>
<comment type="similarity">
    <text evidence="1">Belongs to the membrane fusion protein (MFP) (TC 8.A.1) family.</text>
</comment>
<evidence type="ECO:0000256" key="3">
    <source>
        <dbReference type="SAM" id="SignalP"/>
    </source>
</evidence>
<keyword evidence="2" id="KW-0175">Coiled coil</keyword>
<evidence type="ECO:0000313" key="7">
    <source>
        <dbReference type="EMBL" id="MCL1139211.1"/>
    </source>
</evidence>
<feature type="domain" description="CzcB-like C-terminal circularly permuted SH3-like" evidence="6">
    <location>
        <begin position="283"/>
        <end position="334"/>
    </location>
</feature>
<dbReference type="EMBL" id="JAKILB010000006">
    <property type="protein sequence ID" value="MCL1139211.1"/>
    <property type="molecule type" value="Genomic_DNA"/>
</dbReference>
<evidence type="ECO:0000259" key="6">
    <source>
        <dbReference type="Pfam" id="PF25975"/>
    </source>
</evidence>
<dbReference type="Pfam" id="PF25917">
    <property type="entry name" value="BSH_RND"/>
    <property type="match status" value="1"/>
</dbReference>
<dbReference type="Gene3D" id="2.40.420.20">
    <property type="match status" value="1"/>
</dbReference>
<dbReference type="InterPro" id="IPR058624">
    <property type="entry name" value="MdtA-like_HH"/>
</dbReference>
<dbReference type="NCBIfam" id="TIGR01730">
    <property type="entry name" value="RND_mfp"/>
    <property type="match status" value="1"/>
</dbReference>
<feature type="signal peptide" evidence="3">
    <location>
        <begin position="1"/>
        <end position="28"/>
    </location>
</feature>
<evidence type="ECO:0000259" key="5">
    <source>
        <dbReference type="Pfam" id="PF25917"/>
    </source>
</evidence>
<feature type="domain" description="Multidrug resistance protein MdtA-like barrel-sandwich hybrid" evidence="5">
    <location>
        <begin position="57"/>
        <end position="192"/>
    </location>
</feature>